<keyword evidence="2" id="KW-1185">Reference proteome</keyword>
<accession>A0A2U1PJM1</accession>
<reference evidence="1 2" key="1">
    <citation type="journal article" date="2018" name="Mol. Plant">
        <title>The genome of Artemisia annua provides insight into the evolution of Asteraceae family and artemisinin biosynthesis.</title>
        <authorList>
            <person name="Shen Q."/>
            <person name="Zhang L."/>
            <person name="Liao Z."/>
            <person name="Wang S."/>
            <person name="Yan T."/>
            <person name="Shi P."/>
            <person name="Liu M."/>
            <person name="Fu X."/>
            <person name="Pan Q."/>
            <person name="Wang Y."/>
            <person name="Lv Z."/>
            <person name="Lu X."/>
            <person name="Zhang F."/>
            <person name="Jiang W."/>
            <person name="Ma Y."/>
            <person name="Chen M."/>
            <person name="Hao X."/>
            <person name="Li L."/>
            <person name="Tang Y."/>
            <person name="Lv G."/>
            <person name="Zhou Y."/>
            <person name="Sun X."/>
            <person name="Brodelius P.E."/>
            <person name="Rose J.K.C."/>
            <person name="Tang K."/>
        </authorList>
    </citation>
    <scope>NUCLEOTIDE SEQUENCE [LARGE SCALE GENOMIC DNA]</scope>
    <source>
        <strain evidence="2">cv. Huhao1</strain>
        <tissue evidence="1">Leaf</tissue>
    </source>
</reference>
<sequence length="146" mass="15777">MDPDSPVLYYTPQTVIDLSAPTCATRSEANIYHGLANAPADVVFMILDPATGIADDEFKASIIKRYSDQVPQASFLKRHRESSETVVAERGSADGVLEASLLKRHCKEPGESSEIVVADLSSPTTGTADEVVGAYVPQPYYEDLVE</sequence>
<comment type="caution">
    <text evidence="1">The sequence shown here is derived from an EMBL/GenBank/DDBJ whole genome shotgun (WGS) entry which is preliminary data.</text>
</comment>
<organism evidence="1 2">
    <name type="scientific">Artemisia annua</name>
    <name type="common">Sweet wormwood</name>
    <dbReference type="NCBI Taxonomy" id="35608"/>
    <lineage>
        <taxon>Eukaryota</taxon>
        <taxon>Viridiplantae</taxon>
        <taxon>Streptophyta</taxon>
        <taxon>Embryophyta</taxon>
        <taxon>Tracheophyta</taxon>
        <taxon>Spermatophyta</taxon>
        <taxon>Magnoliopsida</taxon>
        <taxon>eudicotyledons</taxon>
        <taxon>Gunneridae</taxon>
        <taxon>Pentapetalae</taxon>
        <taxon>asterids</taxon>
        <taxon>campanulids</taxon>
        <taxon>Asterales</taxon>
        <taxon>Asteraceae</taxon>
        <taxon>Asteroideae</taxon>
        <taxon>Anthemideae</taxon>
        <taxon>Artemisiinae</taxon>
        <taxon>Artemisia</taxon>
    </lineage>
</organism>
<proteinExistence type="predicted"/>
<dbReference type="Proteomes" id="UP000245207">
    <property type="component" value="Unassembled WGS sequence"/>
</dbReference>
<evidence type="ECO:0000313" key="2">
    <source>
        <dbReference type="Proteomes" id="UP000245207"/>
    </source>
</evidence>
<evidence type="ECO:0000313" key="1">
    <source>
        <dbReference type="EMBL" id="PWA85955.1"/>
    </source>
</evidence>
<gene>
    <name evidence="1" type="ORF">CTI12_AA143510</name>
</gene>
<dbReference type="AlphaFoldDB" id="A0A2U1PJM1"/>
<dbReference type="EMBL" id="PKPP01001068">
    <property type="protein sequence ID" value="PWA85955.1"/>
    <property type="molecule type" value="Genomic_DNA"/>
</dbReference>
<protein>
    <submittedName>
        <fullName evidence="1">Uncharacterized protein</fullName>
    </submittedName>
</protein>
<name>A0A2U1PJM1_ARTAN</name>